<organism evidence="2 3">
    <name type="scientific">Atta colombica</name>
    <dbReference type="NCBI Taxonomy" id="520822"/>
    <lineage>
        <taxon>Eukaryota</taxon>
        <taxon>Metazoa</taxon>
        <taxon>Ecdysozoa</taxon>
        <taxon>Arthropoda</taxon>
        <taxon>Hexapoda</taxon>
        <taxon>Insecta</taxon>
        <taxon>Pterygota</taxon>
        <taxon>Neoptera</taxon>
        <taxon>Endopterygota</taxon>
        <taxon>Hymenoptera</taxon>
        <taxon>Apocrita</taxon>
        <taxon>Aculeata</taxon>
        <taxon>Formicoidea</taxon>
        <taxon>Formicidae</taxon>
        <taxon>Myrmicinae</taxon>
        <taxon>Atta</taxon>
    </lineage>
</organism>
<feature type="compositionally biased region" description="Basic and acidic residues" evidence="1">
    <location>
        <begin position="12"/>
        <end position="27"/>
    </location>
</feature>
<feature type="region of interest" description="Disordered" evidence="1">
    <location>
        <begin position="1"/>
        <end position="27"/>
    </location>
</feature>
<sequence>MTSNRAQTTRNARRDGSRPSADRDTRRVAPAGAARYWLAQFLLLGLAPGSGQWTGRQPRRTTETACAPTQGGSWLEARGSHSVNQSLSRPAARHEVGSTSVARCIRVTYRRGVPSLPARGVLCDINEVIPGNARGTMCVTAMPLSATKILKDSASRQPARTTIATSAQVQGLSGGGGGGGNNRNSNNHHHHNAGEPTRPQHTSIMMVRMIGDEFLTEERDRKYYADHYTCCPPPLFIILITLVEVSGSNYPILTSTACAE</sequence>
<feature type="region of interest" description="Disordered" evidence="1">
    <location>
        <begin position="156"/>
        <end position="202"/>
    </location>
</feature>
<evidence type="ECO:0000313" key="2">
    <source>
        <dbReference type="EMBL" id="KYM92180.1"/>
    </source>
</evidence>
<evidence type="ECO:0000256" key="1">
    <source>
        <dbReference type="SAM" id="MobiDB-lite"/>
    </source>
</evidence>
<protein>
    <submittedName>
        <fullName evidence="2">Rhomboid-related protein 3</fullName>
    </submittedName>
</protein>
<dbReference type="AlphaFoldDB" id="A0A195BV95"/>
<keyword evidence="3" id="KW-1185">Reference proteome</keyword>
<feature type="compositionally biased region" description="Polar residues" evidence="1">
    <location>
        <begin position="156"/>
        <end position="171"/>
    </location>
</feature>
<dbReference type="EMBL" id="KQ976403">
    <property type="protein sequence ID" value="KYM92180.1"/>
    <property type="molecule type" value="Genomic_DNA"/>
</dbReference>
<name>A0A195BV95_9HYME</name>
<reference evidence="2 3" key="1">
    <citation type="submission" date="2015-09" db="EMBL/GenBank/DDBJ databases">
        <title>Atta colombica WGS genome.</title>
        <authorList>
            <person name="Nygaard S."/>
            <person name="Hu H."/>
            <person name="Boomsma J."/>
            <person name="Zhang G."/>
        </authorList>
    </citation>
    <scope>NUCLEOTIDE SEQUENCE [LARGE SCALE GENOMIC DNA]</scope>
    <source>
        <strain evidence="2">Treedump-2</strain>
        <tissue evidence="2">Whole body</tissue>
    </source>
</reference>
<evidence type="ECO:0000313" key="3">
    <source>
        <dbReference type="Proteomes" id="UP000078540"/>
    </source>
</evidence>
<accession>A0A195BV95</accession>
<dbReference type="STRING" id="520822.A0A195BV95"/>
<feature type="compositionally biased region" description="Gly residues" evidence="1">
    <location>
        <begin position="172"/>
        <end position="181"/>
    </location>
</feature>
<dbReference type="Proteomes" id="UP000078540">
    <property type="component" value="Unassembled WGS sequence"/>
</dbReference>
<feature type="compositionally biased region" description="Polar residues" evidence="1">
    <location>
        <begin position="1"/>
        <end position="10"/>
    </location>
</feature>
<gene>
    <name evidence="2" type="ORF">ALC53_01243</name>
</gene>
<proteinExistence type="predicted"/>